<dbReference type="GeneID" id="64828472"/>
<evidence type="ECO:0000313" key="2">
    <source>
        <dbReference type="Proteomes" id="UP000679341"/>
    </source>
</evidence>
<organism evidence="1 2">
    <name type="scientific">Halorubrum ruber</name>
    <dbReference type="NCBI Taxonomy" id="2982524"/>
    <lineage>
        <taxon>Archaea</taxon>
        <taxon>Methanobacteriati</taxon>
        <taxon>Methanobacteriota</taxon>
        <taxon>Stenosarchaea group</taxon>
        <taxon>Halobacteria</taxon>
        <taxon>Halobacteriales</taxon>
        <taxon>Haloferacaceae</taxon>
        <taxon>Halorubrum</taxon>
    </lineage>
</organism>
<sequence>MSDRGTQRACARLTAGALEVFAADLLSAIYKRATGALELFAADLLLAIYKRPMTS</sequence>
<proteinExistence type="predicted"/>
<dbReference type="KEGG" id="hss:J7656_12990"/>
<dbReference type="AlphaFoldDB" id="A0A8T8LK51"/>
<keyword evidence="2" id="KW-1185">Reference proteome</keyword>
<dbReference type="RefSeq" id="WP_192812431.1">
    <property type="nucleotide sequence ID" value="NZ_CP073695.1"/>
</dbReference>
<name>A0A8T8LK51_9EURY</name>
<evidence type="ECO:0000313" key="1">
    <source>
        <dbReference type="EMBL" id="QUO47473.1"/>
    </source>
</evidence>
<protein>
    <submittedName>
        <fullName evidence="1">Uncharacterized protein</fullName>
    </submittedName>
</protein>
<accession>A0A8T8LK51</accession>
<reference evidence="1 2" key="1">
    <citation type="submission" date="2021-03" db="EMBL/GenBank/DDBJ databases">
        <title>Halorubrum sodomense MBLA0099, Whole genome shotgun sequencing.</title>
        <authorList>
            <person name="Seo M.-J."/>
            <person name="Cho E.-S."/>
            <person name="Hwang C.Y."/>
        </authorList>
    </citation>
    <scope>NUCLEOTIDE SEQUENCE [LARGE SCALE GENOMIC DNA]</scope>
    <source>
        <strain evidence="1 2">MBLA0099</strain>
    </source>
</reference>
<dbReference type="Proteomes" id="UP000679341">
    <property type="component" value="Chromosome"/>
</dbReference>
<gene>
    <name evidence="1" type="ORF">J7656_12990</name>
</gene>
<dbReference type="EMBL" id="CP073695">
    <property type="protein sequence ID" value="QUO47473.1"/>
    <property type="molecule type" value="Genomic_DNA"/>
</dbReference>